<dbReference type="PANTHER" id="PTHR13887:SF41">
    <property type="entry name" value="THIOREDOXIN SUPERFAMILY PROTEIN"/>
    <property type="match status" value="1"/>
</dbReference>
<proteinExistence type="predicted"/>
<dbReference type="InterPro" id="IPR001853">
    <property type="entry name" value="DSBA-like_thioredoxin_dom"/>
</dbReference>
<feature type="domain" description="DSBA-like thioredoxin" evidence="1">
    <location>
        <begin position="3"/>
        <end position="209"/>
    </location>
</feature>
<evidence type="ECO:0000313" key="2">
    <source>
        <dbReference type="EMBL" id="CAB5011311.1"/>
    </source>
</evidence>
<evidence type="ECO:0000259" key="1">
    <source>
        <dbReference type="Pfam" id="PF01323"/>
    </source>
</evidence>
<protein>
    <submittedName>
        <fullName evidence="2">Unannotated protein</fullName>
    </submittedName>
</protein>
<name>A0A6J7Q2R1_9ZZZZ</name>
<dbReference type="EMBL" id="CAFBQU010000002">
    <property type="protein sequence ID" value="CAB5058922.1"/>
    <property type="molecule type" value="Genomic_DNA"/>
</dbReference>
<dbReference type="GO" id="GO:0016491">
    <property type="term" value="F:oxidoreductase activity"/>
    <property type="evidence" value="ECO:0007669"/>
    <property type="project" value="InterPro"/>
</dbReference>
<sequence>MNVEIWSDVVCPWCYIGKKRFETALANLTAEGVELDINISFRPFQLDPSAPRNAPSPVIDGYAKKFGGMEKAHQIINHVTSAASDSGIEFHMENALRANTLQAHRLLHLALVHHGAEAQVLLKQALLEAYFTNGEDICNSDILVSCAQRAGITSETAREYLASDEGLEEVLSDLSLAGELGITAVPTFVFDGKWTVPGAQDVAVFENVLRRLATRTLTS</sequence>
<dbReference type="EMBL" id="CAFBPN010000007">
    <property type="protein sequence ID" value="CAB5011311.1"/>
    <property type="molecule type" value="Genomic_DNA"/>
</dbReference>
<dbReference type="AlphaFoldDB" id="A0A6J7Q2R1"/>
<dbReference type="Pfam" id="PF01323">
    <property type="entry name" value="DSBA"/>
    <property type="match status" value="1"/>
</dbReference>
<dbReference type="InterPro" id="IPR036249">
    <property type="entry name" value="Thioredoxin-like_sf"/>
</dbReference>
<dbReference type="SUPFAM" id="SSF52833">
    <property type="entry name" value="Thioredoxin-like"/>
    <property type="match status" value="1"/>
</dbReference>
<organism evidence="2">
    <name type="scientific">freshwater metagenome</name>
    <dbReference type="NCBI Taxonomy" id="449393"/>
    <lineage>
        <taxon>unclassified sequences</taxon>
        <taxon>metagenomes</taxon>
        <taxon>ecological metagenomes</taxon>
    </lineage>
</organism>
<dbReference type="PANTHER" id="PTHR13887">
    <property type="entry name" value="GLUTATHIONE S-TRANSFERASE KAPPA"/>
    <property type="match status" value="1"/>
</dbReference>
<dbReference type="CDD" id="cd03024">
    <property type="entry name" value="DsbA_FrnE"/>
    <property type="match status" value="1"/>
</dbReference>
<reference evidence="2" key="1">
    <citation type="submission" date="2020-05" db="EMBL/GenBank/DDBJ databases">
        <authorList>
            <person name="Chiriac C."/>
            <person name="Salcher M."/>
            <person name="Ghai R."/>
            <person name="Kavagutti S V."/>
        </authorList>
    </citation>
    <scope>NUCLEOTIDE SEQUENCE</scope>
</reference>
<gene>
    <name evidence="2" type="ORF">UFOPK4098_00307</name>
    <name evidence="3" type="ORF">UFOPK4347_00153</name>
</gene>
<evidence type="ECO:0000313" key="3">
    <source>
        <dbReference type="EMBL" id="CAB5058922.1"/>
    </source>
</evidence>
<dbReference type="Gene3D" id="3.40.30.10">
    <property type="entry name" value="Glutaredoxin"/>
    <property type="match status" value="1"/>
</dbReference>
<accession>A0A6J7Q2R1</accession>